<comment type="similarity">
    <text evidence="1">Belongs to the small GTPase superfamily. Rab family.</text>
</comment>
<sequence length="222" mass="24845">MSNYNYSYIIKYIIIGDTGVGKVSRKKKIENKSCILLQFTDKRFMPAHDLTIGVGFGTRFITVNDQQTKLQIWDTAGQESFRSITRSYYRGAAGALLVYDITRRETFEHLSVWLEDVRQHANPNTVIMLIGNKSDLESKRQVPREEAERFAQENGLFFLETSAKTANNIEEAFVKTAEEIQRKIQDGTIDLTSESNGVKLALPQGGSSLPSANTSSSSNGCC</sequence>
<dbReference type="SUPFAM" id="SSF52540">
    <property type="entry name" value="P-loop containing nucleoside triphosphate hydrolases"/>
    <property type="match status" value="1"/>
</dbReference>
<evidence type="ECO:0000313" key="9">
    <source>
        <dbReference type="EMBL" id="RCH84670.1"/>
    </source>
</evidence>
<dbReference type="Gene3D" id="3.40.50.300">
    <property type="entry name" value="P-loop containing nucleotide triphosphate hydrolases"/>
    <property type="match status" value="1"/>
</dbReference>
<feature type="region of interest" description="Disordered" evidence="8">
    <location>
        <begin position="203"/>
        <end position="222"/>
    </location>
</feature>
<dbReference type="NCBIfam" id="TIGR00231">
    <property type="entry name" value="small_GTP"/>
    <property type="match status" value="1"/>
</dbReference>
<gene>
    <name evidence="9" type="primary">RAB2A_1</name>
    <name evidence="9" type="ORF">CU097_007778</name>
</gene>
<dbReference type="InterPro" id="IPR001806">
    <property type="entry name" value="Small_GTPase"/>
</dbReference>
<dbReference type="STRING" id="86630.A0A367J402"/>
<dbReference type="PROSITE" id="PS51419">
    <property type="entry name" value="RAB"/>
    <property type="match status" value="1"/>
</dbReference>
<keyword evidence="4" id="KW-0472">Membrane</keyword>
<dbReference type="FunFam" id="3.40.50.300:FF:000263">
    <property type="entry name" value="Ras-related protein RABB1c"/>
    <property type="match status" value="1"/>
</dbReference>
<dbReference type="SMART" id="SM00174">
    <property type="entry name" value="RHO"/>
    <property type="match status" value="1"/>
</dbReference>
<keyword evidence="5" id="KW-0449">Lipoprotein</keyword>
<comment type="subcellular location">
    <subcellularLocation>
        <location evidence="7">Endomembrane system</location>
        <topology evidence="7">Lipid-anchor</topology>
    </subcellularLocation>
</comment>
<evidence type="ECO:0000256" key="7">
    <source>
        <dbReference type="ARBA" id="ARBA00037868"/>
    </source>
</evidence>
<dbReference type="GO" id="GO:0012505">
    <property type="term" value="C:endomembrane system"/>
    <property type="evidence" value="ECO:0007669"/>
    <property type="project" value="UniProtKB-SubCell"/>
</dbReference>
<dbReference type="Pfam" id="PF00071">
    <property type="entry name" value="Ras"/>
    <property type="match status" value="1"/>
</dbReference>
<accession>A0A367J402</accession>
<keyword evidence="2" id="KW-0547">Nucleotide-binding</keyword>
<dbReference type="GO" id="GO:0003924">
    <property type="term" value="F:GTPase activity"/>
    <property type="evidence" value="ECO:0007669"/>
    <property type="project" value="InterPro"/>
</dbReference>
<evidence type="ECO:0000256" key="3">
    <source>
        <dbReference type="ARBA" id="ARBA00023134"/>
    </source>
</evidence>
<evidence type="ECO:0000256" key="6">
    <source>
        <dbReference type="ARBA" id="ARBA00023289"/>
    </source>
</evidence>
<name>A0A367J402_RHIAZ</name>
<keyword evidence="3" id="KW-0342">GTP-binding</keyword>
<dbReference type="OrthoDB" id="9989112at2759"/>
<dbReference type="InterPro" id="IPR027417">
    <property type="entry name" value="P-loop_NTPase"/>
</dbReference>
<dbReference type="Proteomes" id="UP000252139">
    <property type="component" value="Unassembled WGS sequence"/>
</dbReference>
<dbReference type="InterPro" id="IPR050209">
    <property type="entry name" value="Rab_GTPases_membrane_traffic"/>
</dbReference>
<dbReference type="PANTHER" id="PTHR47979">
    <property type="entry name" value="DRAB11-RELATED"/>
    <property type="match status" value="1"/>
</dbReference>
<comment type="caution">
    <text evidence="9">The sequence shown here is derived from an EMBL/GenBank/DDBJ whole genome shotgun (WGS) entry which is preliminary data.</text>
</comment>
<reference evidence="9 10" key="1">
    <citation type="journal article" date="2018" name="G3 (Bethesda)">
        <title>Phylogenetic and Phylogenomic Definition of Rhizopus Species.</title>
        <authorList>
            <person name="Gryganskyi A.P."/>
            <person name="Golan J."/>
            <person name="Dolatabadi S."/>
            <person name="Mondo S."/>
            <person name="Robb S."/>
            <person name="Idnurm A."/>
            <person name="Muszewska A."/>
            <person name="Steczkiewicz K."/>
            <person name="Masonjones S."/>
            <person name="Liao H.L."/>
            <person name="Gajdeczka M.T."/>
            <person name="Anike F."/>
            <person name="Vuek A."/>
            <person name="Anishchenko I.M."/>
            <person name="Voigt K."/>
            <person name="de Hoog G.S."/>
            <person name="Smith M.E."/>
            <person name="Heitman J."/>
            <person name="Vilgalys R."/>
            <person name="Stajich J.E."/>
        </authorList>
    </citation>
    <scope>NUCLEOTIDE SEQUENCE [LARGE SCALE GENOMIC DNA]</scope>
    <source>
        <strain evidence="9 10">CBS 357.93</strain>
    </source>
</reference>
<dbReference type="PROSITE" id="PS51421">
    <property type="entry name" value="RAS"/>
    <property type="match status" value="1"/>
</dbReference>
<dbReference type="GO" id="GO:0005525">
    <property type="term" value="F:GTP binding"/>
    <property type="evidence" value="ECO:0007669"/>
    <property type="project" value="UniProtKB-KW"/>
</dbReference>
<dbReference type="InterPro" id="IPR005225">
    <property type="entry name" value="Small_GTP-bd"/>
</dbReference>
<dbReference type="SMART" id="SM00173">
    <property type="entry name" value="RAS"/>
    <property type="match status" value="1"/>
</dbReference>
<keyword evidence="10" id="KW-1185">Reference proteome</keyword>
<keyword evidence="6" id="KW-0636">Prenylation</keyword>
<dbReference type="PRINTS" id="PR00449">
    <property type="entry name" value="RASTRNSFRMNG"/>
</dbReference>
<dbReference type="SMART" id="SM00175">
    <property type="entry name" value="RAB"/>
    <property type="match status" value="1"/>
</dbReference>
<evidence type="ECO:0000313" key="10">
    <source>
        <dbReference type="Proteomes" id="UP000252139"/>
    </source>
</evidence>
<dbReference type="AlphaFoldDB" id="A0A367J402"/>
<dbReference type="EMBL" id="PJQL01002300">
    <property type="protein sequence ID" value="RCH84670.1"/>
    <property type="molecule type" value="Genomic_DNA"/>
</dbReference>
<evidence type="ECO:0000256" key="1">
    <source>
        <dbReference type="ARBA" id="ARBA00006270"/>
    </source>
</evidence>
<protein>
    <submittedName>
        <fullName evidence="9">Ras-protein Rab-2A</fullName>
    </submittedName>
</protein>
<evidence type="ECO:0000256" key="2">
    <source>
        <dbReference type="ARBA" id="ARBA00022741"/>
    </source>
</evidence>
<evidence type="ECO:0000256" key="8">
    <source>
        <dbReference type="SAM" id="MobiDB-lite"/>
    </source>
</evidence>
<dbReference type="SMART" id="SM00176">
    <property type="entry name" value="RAN"/>
    <property type="match status" value="1"/>
</dbReference>
<feature type="compositionally biased region" description="Low complexity" evidence="8">
    <location>
        <begin position="207"/>
        <end position="222"/>
    </location>
</feature>
<evidence type="ECO:0000256" key="5">
    <source>
        <dbReference type="ARBA" id="ARBA00023288"/>
    </source>
</evidence>
<dbReference type="PROSITE" id="PS51420">
    <property type="entry name" value="RHO"/>
    <property type="match status" value="1"/>
</dbReference>
<organism evidence="9 10">
    <name type="scientific">Rhizopus azygosporus</name>
    <name type="common">Rhizopus microsporus var. azygosporus</name>
    <dbReference type="NCBI Taxonomy" id="86630"/>
    <lineage>
        <taxon>Eukaryota</taxon>
        <taxon>Fungi</taxon>
        <taxon>Fungi incertae sedis</taxon>
        <taxon>Mucoromycota</taxon>
        <taxon>Mucoromycotina</taxon>
        <taxon>Mucoromycetes</taxon>
        <taxon>Mucorales</taxon>
        <taxon>Mucorineae</taxon>
        <taxon>Rhizopodaceae</taxon>
        <taxon>Rhizopus</taxon>
    </lineage>
</organism>
<proteinExistence type="inferred from homology"/>
<evidence type="ECO:0000256" key="4">
    <source>
        <dbReference type="ARBA" id="ARBA00023136"/>
    </source>
</evidence>